<gene>
    <name evidence="4" type="ordered locus">Hden_0444</name>
</gene>
<evidence type="ECO:0000256" key="2">
    <source>
        <dbReference type="ARBA" id="ARBA00022679"/>
    </source>
</evidence>
<dbReference type="GO" id="GO:0016757">
    <property type="term" value="F:glycosyltransferase activity"/>
    <property type="evidence" value="ECO:0007669"/>
    <property type="project" value="UniProtKB-KW"/>
</dbReference>
<dbReference type="SUPFAM" id="SSF53756">
    <property type="entry name" value="UDP-Glycosyltransferase/glycogen phosphorylase"/>
    <property type="match status" value="1"/>
</dbReference>
<dbReference type="OrthoDB" id="9781738at2"/>
<dbReference type="Gene3D" id="3.40.50.2000">
    <property type="entry name" value="Glycogen Phosphorylase B"/>
    <property type="match status" value="2"/>
</dbReference>
<dbReference type="Proteomes" id="UP000002033">
    <property type="component" value="Chromosome"/>
</dbReference>
<dbReference type="PANTHER" id="PTHR12526">
    <property type="entry name" value="GLYCOSYLTRANSFERASE"/>
    <property type="match status" value="1"/>
</dbReference>
<dbReference type="AlphaFoldDB" id="D8JRN7"/>
<dbReference type="Pfam" id="PF00534">
    <property type="entry name" value="Glycos_transf_1"/>
    <property type="match status" value="1"/>
</dbReference>
<organism evidence="4 5">
    <name type="scientific">Hyphomicrobium denitrificans (strain ATCC 51888 / DSM 1869 / NCIMB 11706 / TK 0415)</name>
    <dbReference type="NCBI Taxonomy" id="582899"/>
    <lineage>
        <taxon>Bacteria</taxon>
        <taxon>Pseudomonadati</taxon>
        <taxon>Pseudomonadota</taxon>
        <taxon>Alphaproteobacteria</taxon>
        <taxon>Hyphomicrobiales</taxon>
        <taxon>Hyphomicrobiaceae</taxon>
        <taxon>Hyphomicrobium</taxon>
    </lineage>
</organism>
<protein>
    <submittedName>
        <fullName evidence="4">Glycosyl transferase group 1</fullName>
    </submittedName>
</protein>
<dbReference type="KEGG" id="hdn:Hden_0444"/>
<dbReference type="CAZy" id="GT4">
    <property type="family name" value="Glycosyltransferase Family 4"/>
</dbReference>
<proteinExistence type="predicted"/>
<keyword evidence="2 4" id="KW-0808">Transferase</keyword>
<evidence type="ECO:0000313" key="4">
    <source>
        <dbReference type="EMBL" id="ADJ22266.1"/>
    </source>
</evidence>
<name>D8JRN7_HYPDA</name>
<feature type="domain" description="Glycosyl transferase family 1" evidence="3">
    <location>
        <begin position="239"/>
        <end position="384"/>
    </location>
</feature>
<dbReference type="eggNOG" id="COG0438">
    <property type="taxonomic scope" value="Bacteria"/>
</dbReference>
<evidence type="ECO:0000259" key="3">
    <source>
        <dbReference type="Pfam" id="PF00534"/>
    </source>
</evidence>
<dbReference type="InterPro" id="IPR001296">
    <property type="entry name" value="Glyco_trans_1"/>
</dbReference>
<dbReference type="RefSeq" id="WP_013214485.1">
    <property type="nucleotide sequence ID" value="NC_014313.1"/>
</dbReference>
<evidence type="ECO:0000313" key="5">
    <source>
        <dbReference type="Proteomes" id="UP000002033"/>
    </source>
</evidence>
<reference evidence="5" key="1">
    <citation type="journal article" date="2011" name="J. Bacteriol.">
        <title>Genome sequences of eight morphologically diverse alphaproteobacteria.</title>
        <authorList>
            <consortium name="US DOE Joint Genome Institute"/>
            <person name="Brown P.J."/>
            <person name="Kysela D.T."/>
            <person name="Buechlein A."/>
            <person name="Hemmerich C."/>
            <person name="Brun Y.V."/>
        </authorList>
    </citation>
    <scope>NUCLEOTIDE SEQUENCE [LARGE SCALE GENOMIC DNA]</scope>
    <source>
        <strain evidence="5">ATCC 51888 / DSM 1869 / NCIB 11706 / TK 0415</strain>
    </source>
</reference>
<dbReference type="CDD" id="cd03801">
    <property type="entry name" value="GT4_PimA-like"/>
    <property type="match status" value="1"/>
</dbReference>
<dbReference type="EMBL" id="CP002083">
    <property type="protein sequence ID" value="ADJ22266.1"/>
    <property type="molecule type" value="Genomic_DNA"/>
</dbReference>
<dbReference type="STRING" id="582899.Hden_0444"/>
<sequence>MPESSQLKFAVLQPGARLHYAVPAILERAGMLQRFYTDFCASVGAGRFAERLWPARLRPSFARRMLGRKLPANLTSENVRQVSSTVVTAHIASKIGLSAIWGSISQAVMKCARNDKLGGANAIYTVIVNDDVEFCEEAKARGFRIVHEAMLNPDIGWHLAEEHQRFPEVPWNIPSFTAIDEGRARDRRKYEVADLILVPSEFVYHSVIALGADPKKVELVPYGVDASWLATEPNTIPGRVLFVGTVGLLKGSHYLAAAARLLRERNVPCEIRVVGPVTNAQRSEPLFEGPTYVGQVPRTSVQHEFLAADVFVLPTLSDGFALAHLEALACAVPVITTPNCGSVVRDGQDGIIVPIRNPEALADAIERVVANRDLRQRMSRSARDRAQEFTWERYGERLINACSKLEPACADKLP</sequence>
<dbReference type="PANTHER" id="PTHR12526:SF510">
    <property type="entry name" value="D-INOSITOL 3-PHOSPHATE GLYCOSYLTRANSFERASE"/>
    <property type="match status" value="1"/>
</dbReference>
<dbReference type="HOGENOM" id="CLU_009583_37_0_5"/>
<evidence type="ECO:0000256" key="1">
    <source>
        <dbReference type="ARBA" id="ARBA00022676"/>
    </source>
</evidence>
<keyword evidence="1" id="KW-0328">Glycosyltransferase</keyword>
<keyword evidence="5" id="KW-1185">Reference proteome</keyword>
<accession>D8JRN7</accession>